<dbReference type="PANTHER" id="PTHR13114">
    <property type="entry name" value="MEDIATOR OF RNA POLYMERASE II TRANSCRIPTION SUBUNIT 17"/>
    <property type="match status" value="1"/>
</dbReference>
<evidence type="ECO:0000256" key="5">
    <source>
        <dbReference type="ARBA" id="ARBA00023242"/>
    </source>
</evidence>
<keyword evidence="4" id="KW-0804">Transcription</keyword>
<dbReference type="GO" id="GO:0006357">
    <property type="term" value="P:regulation of transcription by RNA polymerase II"/>
    <property type="evidence" value="ECO:0007669"/>
    <property type="project" value="InterPro"/>
</dbReference>
<dbReference type="RefSeq" id="XP_022145057.1">
    <property type="nucleotide sequence ID" value="XM_022289365.1"/>
</dbReference>
<evidence type="ECO:0000256" key="3">
    <source>
        <dbReference type="ARBA" id="ARBA00023015"/>
    </source>
</evidence>
<keyword evidence="6" id="KW-1185">Reference proteome</keyword>
<accession>A0A6J1CVE8</accession>
<evidence type="ECO:0000313" key="6">
    <source>
        <dbReference type="Proteomes" id="UP000504603"/>
    </source>
</evidence>
<dbReference type="GO" id="GO:0070847">
    <property type="term" value="C:core mediator complex"/>
    <property type="evidence" value="ECO:0007669"/>
    <property type="project" value="TreeGrafter"/>
</dbReference>
<reference evidence="7" key="1">
    <citation type="submission" date="2025-08" db="UniProtKB">
        <authorList>
            <consortium name="RefSeq"/>
        </authorList>
    </citation>
    <scope>IDENTIFICATION</scope>
    <source>
        <strain evidence="7">OHB3-1</strain>
    </source>
</reference>
<gene>
    <name evidence="7" type="primary">LOC111014574</name>
</gene>
<dbReference type="KEGG" id="mcha:111014574"/>
<dbReference type="GeneID" id="111014574"/>
<dbReference type="InterPro" id="IPR019313">
    <property type="entry name" value="Mediator_Med17"/>
</dbReference>
<organism evidence="6 7">
    <name type="scientific">Momordica charantia</name>
    <name type="common">Bitter gourd</name>
    <name type="synonym">Balsam pear</name>
    <dbReference type="NCBI Taxonomy" id="3673"/>
    <lineage>
        <taxon>Eukaryota</taxon>
        <taxon>Viridiplantae</taxon>
        <taxon>Streptophyta</taxon>
        <taxon>Embryophyta</taxon>
        <taxon>Tracheophyta</taxon>
        <taxon>Spermatophyta</taxon>
        <taxon>Magnoliopsida</taxon>
        <taxon>eudicotyledons</taxon>
        <taxon>Gunneridae</taxon>
        <taxon>Pentapetalae</taxon>
        <taxon>rosids</taxon>
        <taxon>fabids</taxon>
        <taxon>Cucurbitales</taxon>
        <taxon>Cucurbitaceae</taxon>
        <taxon>Momordiceae</taxon>
        <taxon>Momordica</taxon>
    </lineage>
</organism>
<sequence length="661" mass="74344">MDGDMKVSLDKLPVKRLEAIEENGLERFPLDVGYEEKRLSLIRRIDFAWAIEKDDDKKKQKKSSKESSTPWPWQNMIENLQLAHQELSVIIDLINTVEANDAVTVAGMTRPKPLPNEVLSDLGVSVATKLQCFRHLGKYFKQSAKGLERQVAREARFYGALIRLQQNWKVKRQRVAAPAPANEGFTIDLFDNSSCDPSSVFRPSSSTIRVDHDSSGMLAINLPSNSCHSIRFGFLSGCNVENPLERGKNESTNSSNQSSIKGEEFTNDDEYIKETNSLLREVHHAIFSEQVFDLVNREAFNPSLGINVTGIRENYLQLSIDQSTSVFISLVPSSKSCQIVDGANTKILDNTNLPFDSLDGIELPDRSDSLEKKLRNPNHINFEIYLQQIFHELVFVKSNDRPISALSRQLSQPSNDGSGLLGHFCLSLAHRIFANSVLMELENVVWKVPCLQLISHPTWNSRKSSWTFFMEVPRSIVHPNGIQARTSDRHQMKNVTKSQFQTKVVVNDDCITIEGEGAPNVVGLCKGNSKNIYSMNRYGCDLADLPVIILLQVAGQIILWLHGEALTWGIKANRDFLSLSFELEQGETLRLVAHVDPEDAQGCLSWWLVMDDDLMEDRKLNFDISDVVPEYRKFLGYLSLEVLHSTLMDLVSLCSGFGGGL</sequence>
<dbReference type="GO" id="GO:0016592">
    <property type="term" value="C:mediator complex"/>
    <property type="evidence" value="ECO:0007669"/>
    <property type="project" value="InterPro"/>
</dbReference>
<comment type="similarity">
    <text evidence="2">Belongs to the Mediator complex subunit 17 family.</text>
</comment>
<dbReference type="OrthoDB" id="2020583at2759"/>
<comment type="subcellular location">
    <subcellularLocation>
        <location evidence="1">Nucleus</location>
    </subcellularLocation>
</comment>
<dbReference type="Proteomes" id="UP000504603">
    <property type="component" value="Unplaced"/>
</dbReference>
<keyword evidence="3" id="KW-0805">Transcription regulation</keyword>
<keyword evidence="5" id="KW-0539">Nucleus</keyword>
<dbReference type="AlphaFoldDB" id="A0A6J1CVE8"/>
<dbReference type="GO" id="GO:0003712">
    <property type="term" value="F:transcription coregulator activity"/>
    <property type="evidence" value="ECO:0007669"/>
    <property type="project" value="InterPro"/>
</dbReference>
<name>A0A6J1CVE8_MOMCH</name>
<evidence type="ECO:0000256" key="1">
    <source>
        <dbReference type="ARBA" id="ARBA00004123"/>
    </source>
</evidence>
<protein>
    <submittedName>
        <fullName evidence="7">Mediator of RNA polymerase II transcription subunit 17</fullName>
    </submittedName>
</protein>
<proteinExistence type="inferred from homology"/>
<dbReference type="PANTHER" id="PTHR13114:SF7">
    <property type="entry name" value="MEDIATOR OF RNA POLYMERASE II TRANSCRIPTION SUBUNIT 17"/>
    <property type="match status" value="1"/>
</dbReference>
<evidence type="ECO:0000313" key="7">
    <source>
        <dbReference type="RefSeq" id="XP_022145057.1"/>
    </source>
</evidence>
<evidence type="ECO:0000256" key="4">
    <source>
        <dbReference type="ARBA" id="ARBA00023163"/>
    </source>
</evidence>
<evidence type="ECO:0000256" key="2">
    <source>
        <dbReference type="ARBA" id="ARBA00005635"/>
    </source>
</evidence>